<gene>
    <name evidence="2" type="ORF">AWN90_22060</name>
</gene>
<sequence length="243" mass="25834">MNAMSPGQVCWFEFLTADPATIEKFYGQLLGWTVVSGPLSPDLRIYAHSAVLPMGSISETASGGEHLRVGVASADVASDAARLTRLGASIAEPATEDSAVVADPLGHTFTLSSDPLGSIEFPPGRGSMAWFELGTADPRAVESFYTEAFGWRFEFDQNAGKAYYNIFTGPQWPIGGMYDLGPDGPEYFIPCYLVDDVPALGEAAEKLGGAVESGPDGCPDGLMYSRIIDPGGNRFELFSNPGM</sequence>
<keyword evidence="3" id="KW-1185">Reference proteome</keyword>
<dbReference type="Pfam" id="PF00903">
    <property type="entry name" value="Glyoxalase"/>
    <property type="match status" value="1"/>
</dbReference>
<dbReference type="Proteomes" id="UP000076512">
    <property type="component" value="Unassembled WGS sequence"/>
</dbReference>
<dbReference type="InterPro" id="IPR029068">
    <property type="entry name" value="Glyas_Bleomycin-R_OHBP_Dase"/>
</dbReference>
<reference evidence="2 3" key="1">
    <citation type="submission" date="2016-04" db="EMBL/GenBank/DDBJ databases">
        <authorList>
            <person name="Evans L.H."/>
            <person name="Alamgir A."/>
            <person name="Owens N."/>
            <person name="Weber N.D."/>
            <person name="Virtaneva K."/>
            <person name="Barbian K."/>
            <person name="Babar A."/>
            <person name="Rosenke K."/>
        </authorList>
    </citation>
    <scope>NUCLEOTIDE SEQUENCE [LARGE SCALE GENOMIC DNA]</scope>
    <source>
        <strain evidence="2 3">IFM 0406</strain>
    </source>
</reference>
<name>A0A161WCR5_9NOCA</name>
<accession>A0A161WCR5</accession>
<dbReference type="InterPro" id="IPR037523">
    <property type="entry name" value="VOC_core"/>
</dbReference>
<dbReference type="RefSeq" id="WP_067586292.1">
    <property type="nucleotide sequence ID" value="NZ_JABMCZ010000005.1"/>
</dbReference>
<dbReference type="InterPro" id="IPR052164">
    <property type="entry name" value="Anthracycline_SecMetBiosynth"/>
</dbReference>
<dbReference type="STRING" id="455432.AWN90_22060"/>
<dbReference type="EMBL" id="LWGR01000004">
    <property type="protein sequence ID" value="KZM74739.1"/>
    <property type="molecule type" value="Genomic_DNA"/>
</dbReference>
<proteinExistence type="predicted"/>
<dbReference type="InterPro" id="IPR004360">
    <property type="entry name" value="Glyas_Fos-R_dOase_dom"/>
</dbReference>
<evidence type="ECO:0000313" key="3">
    <source>
        <dbReference type="Proteomes" id="UP000076512"/>
    </source>
</evidence>
<dbReference type="SUPFAM" id="SSF54593">
    <property type="entry name" value="Glyoxalase/Bleomycin resistance protein/Dihydroxybiphenyl dioxygenase"/>
    <property type="match status" value="2"/>
</dbReference>
<feature type="domain" description="VOC" evidence="1">
    <location>
        <begin position="127"/>
        <end position="240"/>
    </location>
</feature>
<dbReference type="PANTHER" id="PTHR33993:SF14">
    <property type="entry name" value="GB|AAF24581.1"/>
    <property type="match status" value="1"/>
</dbReference>
<evidence type="ECO:0000313" key="2">
    <source>
        <dbReference type="EMBL" id="KZM74739.1"/>
    </source>
</evidence>
<dbReference type="AlphaFoldDB" id="A0A161WCR5"/>
<evidence type="ECO:0000259" key="1">
    <source>
        <dbReference type="PROSITE" id="PS51819"/>
    </source>
</evidence>
<dbReference type="Gene3D" id="3.10.180.10">
    <property type="entry name" value="2,3-Dihydroxybiphenyl 1,2-Dioxygenase, domain 1"/>
    <property type="match status" value="2"/>
</dbReference>
<protein>
    <recommendedName>
        <fullName evidence="1">VOC domain-containing protein</fullName>
    </recommendedName>
</protein>
<dbReference type="PANTHER" id="PTHR33993">
    <property type="entry name" value="GLYOXALASE-RELATED"/>
    <property type="match status" value="1"/>
</dbReference>
<dbReference type="Pfam" id="PF18029">
    <property type="entry name" value="Glyoxalase_6"/>
    <property type="match status" value="1"/>
</dbReference>
<dbReference type="InterPro" id="IPR041581">
    <property type="entry name" value="Glyoxalase_6"/>
</dbReference>
<dbReference type="PROSITE" id="PS51819">
    <property type="entry name" value="VOC"/>
    <property type="match status" value="1"/>
</dbReference>
<organism evidence="2 3">
    <name type="scientific">Nocardia terpenica</name>
    <dbReference type="NCBI Taxonomy" id="455432"/>
    <lineage>
        <taxon>Bacteria</taxon>
        <taxon>Bacillati</taxon>
        <taxon>Actinomycetota</taxon>
        <taxon>Actinomycetes</taxon>
        <taxon>Mycobacteriales</taxon>
        <taxon>Nocardiaceae</taxon>
        <taxon>Nocardia</taxon>
    </lineage>
</organism>
<comment type="caution">
    <text evidence="2">The sequence shown here is derived from an EMBL/GenBank/DDBJ whole genome shotgun (WGS) entry which is preliminary data.</text>
</comment>